<evidence type="ECO:0000256" key="1">
    <source>
        <dbReference type="SAM" id="MobiDB-lite"/>
    </source>
</evidence>
<reference evidence="2" key="1">
    <citation type="journal article" date="2015" name="Nature">
        <title>Complex archaea that bridge the gap between prokaryotes and eukaryotes.</title>
        <authorList>
            <person name="Spang A."/>
            <person name="Saw J.H."/>
            <person name="Jorgensen S.L."/>
            <person name="Zaremba-Niedzwiedzka K."/>
            <person name="Martijn J."/>
            <person name="Lind A.E."/>
            <person name="van Eijk R."/>
            <person name="Schleper C."/>
            <person name="Guy L."/>
            <person name="Ettema T.J."/>
        </authorList>
    </citation>
    <scope>NUCLEOTIDE SEQUENCE</scope>
</reference>
<protein>
    <submittedName>
        <fullName evidence="2">Uncharacterized protein</fullName>
    </submittedName>
</protein>
<dbReference type="AlphaFoldDB" id="A0A0F8YUX1"/>
<gene>
    <name evidence="2" type="ORF">LCGC14_3111360</name>
</gene>
<feature type="non-terminal residue" evidence="2">
    <location>
        <position position="1"/>
    </location>
</feature>
<sequence>GVDGARGPPGPNGKNGEDARMPKFATLKVVTGVKLADNGKLVVTTQEVQIYFK</sequence>
<feature type="region of interest" description="Disordered" evidence="1">
    <location>
        <begin position="1"/>
        <end position="20"/>
    </location>
</feature>
<dbReference type="EMBL" id="LAZR01067334">
    <property type="protein sequence ID" value="KKK51796.1"/>
    <property type="molecule type" value="Genomic_DNA"/>
</dbReference>
<evidence type="ECO:0000313" key="2">
    <source>
        <dbReference type="EMBL" id="KKK51796.1"/>
    </source>
</evidence>
<comment type="caution">
    <text evidence="2">The sequence shown here is derived from an EMBL/GenBank/DDBJ whole genome shotgun (WGS) entry which is preliminary data.</text>
</comment>
<name>A0A0F8YUX1_9ZZZZ</name>
<organism evidence="2">
    <name type="scientific">marine sediment metagenome</name>
    <dbReference type="NCBI Taxonomy" id="412755"/>
    <lineage>
        <taxon>unclassified sequences</taxon>
        <taxon>metagenomes</taxon>
        <taxon>ecological metagenomes</taxon>
    </lineage>
</organism>
<proteinExistence type="predicted"/>
<accession>A0A0F8YUX1</accession>